<accession>A0ABT0E2V9</accession>
<sequence length="47" mass="4996">MKLAPGEMSGLLPGGQKVLPARLPEQGFAFRFREIEPALADLLAAST</sequence>
<reference evidence="2" key="1">
    <citation type="submission" date="2022-04" db="EMBL/GenBank/DDBJ databases">
        <title>Alcanivorax sp. CY1518 draft genome sequence.</title>
        <authorList>
            <person name="Zhao G."/>
            <person name="An M."/>
        </authorList>
    </citation>
    <scope>NUCLEOTIDE SEQUENCE</scope>
    <source>
        <strain evidence="2">CY1518</strain>
    </source>
</reference>
<dbReference type="InterPro" id="IPR013549">
    <property type="entry name" value="DUF1731"/>
</dbReference>
<keyword evidence="3" id="KW-1185">Reference proteome</keyword>
<comment type="caution">
    <text evidence="2">The sequence shown here is derived from an EMBL/GenBank/DDBJ whole genome shotgun (WGS) entry which is preliminary data.</text>
</comment>
<feature type="domain" description="DUF1731" evidence="1">
    <location>
        <begin position="1"/>
        <end position="42"/>
    </location>
</feature>
<gene>
    <name evidence="2" type="ORF">MU846_00320</name>
</gene>
<dbReference type="EMBL" id="JALKII010000001">
    <property type="protein sequence ID" value="MCK0536151.1"/>
    <property type="molecule type" value="Genomic_DNA"/>
</dbReference>
<evidence type="ECO:0000313" key="3">
    <source>
        <dbReference type="Proteomes" id="UP001165524"/>
    </source>
</evidence>
<dbReference type="Pfam" id="PF08338">
    <property type="entry name" value="DUF1731"/>
    <property type="match status" value="1"/>
</dbReference>
<dbReference type="Proteomes" id="UP001165524">
    <property type="component" value="Unassembled WGS sequence"/>
</dbReference>
<protein>
    <submittedName>
        <fullName evidence="2">DUF1731 domain-containing protein</fullName>
    </submittedName>
</protein>
<dbReference type="RefSeq" id="WP_246947094.1">
    <property type="nucleotide sequence ID" value="NZ_JALKII010000001.1"/>
</dbReference>
<proteinExistence type="predicted"/>
<evidence type="ECO:0000313" key="2">
    <source>
        <dbReference type="EMBL" id="MCK0536151.1"/>
    </source>
</evidence>
<name>A0ABT0E2V9_9GAMM</name>
<evidence type="ECO:0000259" key="1">
    <source>
        <dbReference type="Pfam" id="PF08338"/>
    </source>
</evidence>
<organism evidence="2 3">
    <name type="scientific">Alcanivorax quisquiliarum</name>
    <dbReference type="NCBI Taxonomy" id="2933565"/>
    <lineage>
        <taxon>Bacteria</taxon>
        <taxon>Pseudomonadati</taxon>
        <taxon>Pseudomonadota</taxon>
        <taxon>Gammaproteobacteria</taxon>
        <taxon>Oceanospirillales</taxon>
        <taxon>Alcanivoracaceae</taxon>
        <taxon>Alcanivorax</taxon>
    </lineage>
</organism>